<dbReference type="EMBL" id="VUJX02000004">
    <property type="protein sequence ID" value="KAL0937978.1"/>
    <property type="molecule type" value="Genomic_DNA"/>
</dbReference>
<gene>
    <name evidence="1" type="ORF">CTRU02_207709</name>
</gene>
<name>A0ACC3Z1J2_COLTU</name>
<sequence>MKPQFLVSSFLVPHIIASAVAPPDSENDPATVCFTYFSTYLEPILSSVCPNTTTTSSVGTGIKASTDLSGGASQTLSTSTGPAPPLQSSSSSLISASGLPSSSFTTSTPGISTSTNTALSSSSPSALQPLIFLVIPGSTLKKRSLSKRIVGGFVAQNTNGDRQNCNSADVYNLAFGRLLFNGVPVYYSGENYKLLNAGSTPPENAITTTFSISGGILRFSNPVLPVDQASFCQDNNAQVYITFASRPPNCEPVALIAYTGKIDHKARISHVPSCRY</sequence>
<evidence type="ECO:0000313" key="2">
    <source>
        <dbReference type="Proteomes" id="UP000805649"/>
    </source>
</evidence>
<proteinExistence type="predicted"/>
<dbReference type="Proteomes" id="UP000805649">
    <property type="component" value="Unassembled WGS sequence"/>
</dbReference>
<protein>
    <submittedName>
        <fullName evidence="1">Uncharacterized protein</fullName>
    </submittedName>
</protein>
<accession>A0ACC3Z1J2</accession>
<reference evidence="1 2" key="1">
    <citation type="journal article" date="2020" name="Phytopathology">
        <title>Genome Sequence Resources of Colletotrichum truncatum, C. plurivorum, C. musicola, and C. sojae: Four Species Pathogenic to Soybean (Glycine max).</title>
        <authorList>
            <person name="Rogerio F."/>
            <person name="Boufleur T.R."/>
            <person name="Ciampi-Guillardi M."/>
            <person name="Sukno S.A."/>
            <person name="Thon M.R."/>
            <person name="Massola Junior N.S."/>
            <person name="Baroncelli R."/>
        </authorList>
    </citation>
    <scope>NUCLEOTIDE SEQUENCE [LARGE SCALE GENOMIC DNA]</scope>
    <source>
        <strain evidence="1 2">CMES1059</strain>
    </source>
</reference>
<comment type="caution">
    <text evidence="1">The sequence shown here is derived from an EMBL/GenBank/DDBJ whole genome shotgun (WGS) entry which is preliminary data.</text>
</comment>
<evidence type="ECO:0000313" key="1">
    <source>
        <dbReference type="EMBL" id="KAL0937978.1"/>
    </source>
</evidence>
<organism evidence="1 2">
    <name type="scientific">Colletotrichum truncatum</name>
    <name type="common">Anthracnose fungus</name>
    <name type="synonym">Colletotrichum capsici</name>
    <dbReference type="NCBI Taxonomy" id="5467"/>
    <lineage>
        <taxon>Eukaryota</taxon>
        <taxon>Fungi</taxon>
        <taxon>Dikarya</taxon>
        <taxon>Ascomycota</taxon>
        <taxon>Pezizomycotina</taxon>
        <taxon>Sordariomycetes</taxon>
        <taxon>Hypocreomycetidae</taxon>
        <taxon>Glomerellales</taxon>
        <taxon>Glomerellaceae</taxon>
        <taxon>Colletotrichum</taxon>
        <taxon>Colletotrichum truncatum species complex</taxon>
    </lineage>
</organism>
<keyword evidence="2" id="KW-1185">Reference proteome</keyword>